<evidence type="ECO:0000256" key="5">
    <source>
        <dbReference type="ARBA" id="ARBA00022777"/>
    </source>
</evidence>
<evidence type="ECO:0000256" key="4">
    <source>
        <dbReference type="ARBA" id="ARBA00022741"/>
    </source>
</evidence>
<keyword evidence="5" id="KW-0418">Kinase</keyword>
<keyword evidence="11" id="KW-1185">Reference proteome</keyword>
<feature type="compositionally biased region" description="Basic and acidic residues" evidence="8">
    <location>
        <begin position="97"/>
        <end position="111"/>
    </location>
</feature>
<evidence type="ECO:0000256" key="2">
    <source>
        <dbReference type="ARBA" id="ARBA00012438"/>
    </source>
</evidence>
<organism evidence="10 11">
    <name type="scientific">Paenibacillus oceani</name>
    <dbReference type="NCBI Taxonomy" id="2772510"/>
    <lineage>
        <taxon>Bacteria</taxon>
        <taxon>Bacillati</taxon>
        <taxon>Bacillota</taxon>
        <taxon>Bacilli</taxon>
        <taxon>Bacillales</taxon>
        <taxon>Paenibacillaceae</taxon>
        <taxon>Paenibacillus</taxon>
    </lineage>
</organism>
<evidence type="ECO:0000256" key="8">
    <source>
        <dbReference type="SAM" id="MobiDB-lite"/>
    </source>
</evidence>
<accession>A0A927CAJ8</accession>
<evidence type="ECO:0000259" key="9">
    <source>
        <dbReference type="PROSITE" id="PS50109"/>
    </source>
</evidence>
<name>A0A927CAJ8_9BACL</name>
<evidence type="ECO:0000313" key="11">
    <source>
        <dbReference type="Proteomes" id="UP000639396"/>
    </source>
</evidence>
<dbReference type="EC" id="2.7.13.3" evidence="2"/>
<keyword evidence="3" id="KW-0808">Transferase</keyword>
<evidence type="ECO:0000256" key="6">
    <source>
        <dbReference type="ARBA" id="ARBA00022840"/>
    </source>
</evidence>
<dbReference type="Proteomes" id="UP000639396">
    <property type="component" value="Unassembled WGS sequence"/>
</dbReference>
<reference evidence="10" key="1">
    <citation type="submission" date="2020-09" db="EMBL/GenBank/DDBJ databases">
        <title>A novel bacterium of genus Paenibacillus, isolated from South China Sea.</title>
        <authorList>
            <person name="Huang H."/>
            <person name="Mo K."/>
            <person name="Hu Y."/>
        </authorList>
    </citation>
    <scope>NUCLEOTIDE SEQUENCE</scope>
    <source>
        <strain evidence="10">IB182363</strain>
    </source>
</reference>
<dbReference type="PROSITE" id="PS50109">
    <property type="entry name" value="HIS_KIN"/>
    <property type="match status" value="1"/>
</dbReference>
<dbReference type="EMBL" id="JACXJA010000017">
    <property type="protein sequence ID" value="MBD2863138.1"/>
    <property type="molecule type" value="Genomic_DNA"/>
</dbReference>
<keyword evidence="4" id="KW-0547">Nucleotide-binding</keyword>
<dbReference type="Gene3D" id="3.30.565.10">
    <property type="entry name" value="Histidine kinase-like ATPase, C-terminal domain"/>
    <property type="match status" value="1"/>
</dbReference>
<gene>
    <name evidence="10" type="ORF">IDH45_14190</name>
</gene>
<comment type="caution">
    <text evidence="10">The sequence shown here is derived from an EMBL/GenBank/DDBJ whole genome shotgun (WGS) entry which is preliminary data.</text>
</comment>
<evidence type="ECO:0000313" key="10">
    <source>
        <dbReference type="EMBL" id="MBD2863138.1"/>
    </source>
</evidence>
<dbReference type="GO" id="GO:0005886">
    <property type="term" value="C:plasma membrane"/>
    <property type="evidence" value="ECO:0007669"/>
    <property type="project" value="TreeGrafter"/>
</dbReference>
<keyword evidence="6" id="KW-0067">ATP-binding</keyword>
<dbReference type="GO" id="GO:0005524">
    <property type="term" value="F:ATP binding"/>
    <property type="evidence" value="ECO:0007669"/>
    <property type="project" value="UniProtKB-KW"/>
</dbReference>
<dbReference type="InterPro" id="IPR005467">
    <property type="entry name" value="His_kinase_dom"/>
</dbReference>
<dbReference type="PANTHER" id="PTHR43047:SF72">
    <property type="entry name" value="OSMOSENSING HISTIDINE PROTEIN KINASE SLN1"/>
    <property type="match status" value="1"/>
</dbReference>
<dbReference type="SUPFAM" id="SSF55874">
    <property type="entry name" value="ATPase domain of HSP90 chaperone/DNA topoisomerase II/histidine kinase"/>
    <property type="match status" value="1"/>
</dbReference>
<dbReference type="InterPro" id="IPR003594">
    <property type="entry name" value="HATPase_dom"/>
</dbReference>
<feature type="region of interest" description="Disordered" evidence="8">
    <location>
        <begin position="62"/>
        <end position="130"/>
    </location>
</feature>
<evidence type="ECO:0000256" key="7">
    <source>
        <dbReference type="ARBA" id="ARBA00023012"/>
    </source>
</evidence>
<dbReference type="InterPro" id="IPR036890">
    <property type="entry name" value="HATPase_C_sf"/>
</dbReference>
<proteinExistence type="predicted"/>
<sequence>MPEELRSRIFHAYAQAASSETPVHDGTGLGFSITKKLVELYGGEIEMNSVIGQGSAFTFTIPLPSGTGESEAGGTTGRAGPDRCVSRRYGLSSLRQGEQRRASSRRERRFCESPVDDQSAQAGRLSRRRR</sequence>
<evidence type="ECO:0000256" key="1">
    <source>
        <dbReference type="ARBA" id="ARBA00000085"/>
    </source>
</evidence>
<dbReference type="InterPro" id="IPR004358">
    <property type="entry name" value="Sig_transdc_His_kin-like_C"/>
</dbReference>
<protein>
    <recommendedName>
        <fullName evidence="2">histidine kinase</fullName>
        <ecNumber evidence="2">2.7.13.3</ecNumber>
    </recommendedName>
</protein>
<dbReference type="PANTHER" id="PTHR43047">
    <property type="entry name" value="TWO-COMPONENT HISTIDINE PROTEIN KINASE"/>
    <property type="match status" value="1"/>
</dbReference>
<feature type="domain" description="Histidine kinase" evidence="9">
    <location>
        <begin position="1"/>
        <end position="65"/>
    </location>
</feature>
<dbReference type="GO" id="GO:0000155">
    <property type="term" value="F:phosphorelay sensor kinase activity"/>
    <property type="evidence" value="ECO:0007669"/>
    <property type="project" value="TreeGrafter"/>
</dbReference>
<dbReference type="AlphaFoldDB" id="A0A927CAJ8"/>
<dbReference type="PRINTS" id="PR00344">
    <property type="entry name" value="BCTRLSENSOR"/>
</dbReference>
<dbReference type="GO" id="GO:0009927">
    <property type="term" value="F:histidine phosphotransfer kinase activity"/>
    <property type="evidence" value="ECO:0007669"/>
    <property type="project" value="TreeGrafter"/>
</dbReference>
<comment type="catalytic activity">
    <reaction evidence="1">
        <text>ATP + protein L-histidine = ADP + protein N-phospho-L-histidine.</text>
        <dbReference type="EC" id="2.7.13.3"/>
    </reaction>
</comment>
<evidence type="ECO:0000256" key="3">
    <source>
        <dbReference type="ARBA" id="ARBA00022679"/>
    </source>
</evidence>
<keyword evidence="7" id="KW-0902">Two-component regulatory system</keyword>
<dbReference type="Pfam" id="PF02518">
    <property type="entry name" value="HATPase_c"/>
    <property type="match status" value="1"/>
</dbReference>